<dbReference type="Proteomes" id="UP000697710">
    <property type="component" value="Unassembled WGS sequence"/>
</dbReference>
<evidence type="ECO:0000313" key="5">
    <source>
        <dbReference type="Proteomes" id="UP000697710"/>
    </source>
</evidence>
<dbReference type="Gene3D" id="1.20.120.450">
    <property type="entry name" value="dinb family like domain"/>
    <property type="match status" value="1"/>
</dbReference>
<organism evidence="4 5">
    <name type="scientific">Eiseniibacteriota bacterium</name>
    <dbReference type="NCBI Taxonomy" id="2212470"/>
    <lineage>
        <taxon>Bacteria</taxon>
        <taxon>Candidatus Eiseniibacteriota</taxon>
    </lineage>
</organism>
<protein>
    <submittedName>
        <fullName evidence="4">DinB family protein</fullName>
    </submittedName>
</protein>
<evidence type="ECO:0000256" key="3">
    <source>
        <dbReference type="PIRSR" id="PIRSR607837-1"/>
    </source>
</evidence>
<reference evidence="4" key="2">
    <citation type="journal article" date="2021" name="Microbiome">
        <title>Successional dynamics and alternative stable states in a saline activated sludge microbial community over 9 years.</title>
        <authorList>
            <person name="Wang Y."/>
            <person name="Ye J."/>
            <person name="Ju F."/>
            <person name="Liu L."/>
            <person name="Boyd J.A."/>
            <person name="Deng Y."/>
            <person name="Parks D.H."/>
            <person name="Jiang X."/>
            <person name="Yin X."/>
            <person name="Woodcroft B.J."/>
            <person name="Tyson G.W."/>
            <person name="Hugenholtz P."/>
            <person name="Polz M.F."/>
            <person name="Zhang T."/>
        </authorList>
    </citation>
    <scope>NUCLEOTIDE SEQUENCE</scope>
    <source>
        <strain evidence="4">HKST-UBA01</strain>
    </source>
</reference>
<proteinExistence type="inferred from homology"/>
<dbReference type="InterPro" id="IPR034660">
    <property type="entry name" value="DinB/YfiT-like"/>
</dbReference>
<feature type="binding site" evidence="3">
    <location>
        <position position="46"/>
    </location>
    <ligand>
        <name>a divalent metal cation</name>
        <dbReference type="ChEBI" id="CHEBI:60240"/>
    </ligand>
</feature>
<dbReference type="InterPro" id="IPR007837">
    <property type="entry name" value="DinB"/>
</dbReference>
<dbReference type="SUPFAM" id="SSF109854">
    <property type="entry name" value="DinB/YfiT-like putative metalloenzymes"/>
    <property type="match status" value="1"/>
</dbReference>
<feature type="binding site" evidence="3">
    <location>
        <position position="137"/>
    </location>
    <ligand>
        <name>a divalent metal cation</name>
        <dbReference type="ChEBI" id="CHEBI:60240"/>
    </ligand>
</feature>
<comment type="similarity">
    <text evidence="1">Belongs to the DinB family.</text>
</comment>
<dbReference type="AlphaFoldDB" id="A0A956LUS9"/>
<name>A0A956LUS9_UNCEI</name>
<sequence>MIAQSILPEFEREFATLRSILERVPEDKPDYKPHEKSMPLAKLAGHLAEIPAWMEVSVNHDELDFSKGDYTPYVMTTRKDLLEKFDANVAQAKSVLAGASDQTMMSNWSMKTGDQVHMTMPKVAVVRGFVMNHMIHHRAQLGVYLRLNDIALPSTYGPTADESPMG</sequence>
<gene>
    <name evidence="4" type="ORF">KC729_00375</name>
</gene>
<feature type="binding site" evidence="3">
    <location>
        <position position="133"/>
    </location>
    <ligand>
        <name>a divalent metal cation</name>
        <dbReference type="ChEBI" id="CHEBI:60240"/>
    </ligand>
</feature>
<comment type="caution">
    <text evidence="4">The sequence shown here is derived from an EMBL/GenBank/DDBJ whole genome shotgun (WGS) entry which is preliminary data.</text>
</comment>
<dbReference type="Pfam" id="PF05163">
    <property type="entry name" value="DinB"/>
    <property type="match status" value="1"/>
</dbReference>
<dbReference type="EMBL" id="JAGQHR010000003">
    <property type="protein sequence ID" value="MCA9726105.1"/>
    <property type="molecule type" value="Genomic_DNA"/>
</dbReference>
<evidence type="ECO:0000256" key="1">
    <source>
        <dbReference type="ARBA" id="ARBA00008635"/>
    </source>
</evidence>
<reference evidence="4" key="1">
    <citation type="submission" date="2020-04" db="EMBL/GenBank/DDBJ databases">
        <authorList>
            <person name="Zhang T."/>
        </authorList>
    </citation>
    <scope>NUCLEOTIDE SEQUENCE</scope>
    <source>
        <strain evidence="4">HKST-UBA01</strain>
    </source>
</reference>
<evidence type="ECO:0000313" key="4">
    <source>
        <dbReference type="EMBL" id="MCA9726105.1"/>
    </source>
</evidence>
<evidence type="ECO:0000256" key="2">
    <source>
        <dbReference type="ARBA" id="ARBA00022723"/>
    </source>
</evidence>
<keyword evidence="2 3" id="KW-0479">Metal-binding</keyword>
<dbReference type="GO" id="GO:0046872">
    <property type="term" value="F:metal ion binding"/>
    <property type="evidence" value="ECO:0007669"/>
    <property type="project" value="UniProtKB-KW"/>
</dbReference>
<accession>A0A956LUS9</accession>